<sequence length="132" mass="15803">MRYIVLFDGECNVCDRSVQFIMQRDPNYLFQFASLQSEVGRSLLRQYHVPYEVDSIVLLTIDQYYLRSTAALRIAKQLKGPIRLVSVLRFVPRPIRDYCYQLFANYRYRFFGKKQACMIPKPEDKQRFIDIK</sequence>
<accession>N4W9I4</accession>
<evidence type="ECO:0008006" key="3">
    <source>
        <dbReference type="Google" id="ProtNLM"/>
    </source>
</evidence>
<dbReference type="InterPro" id="IPR007263">
    <property type="entry name" value="DCC1-like"/>
</dbReference>
<dbReference type="STRING" id="1308866.J416_13594"/>
<dbReference type="InterPro" id="IPR052927">
    <property type="entry name" value="DCC_oxidoreductase"/>
</dbReference>
<name>N4W9I4_9BACI</name>
<organism evidence="1 2">
    <name type="scientific">Gracilibacillus halophilus YIM-C55.5</name>
    <dbReference type="NCBI Taxonomy" id="1308866"/>
    <lineage>
        <taxon>Bacteria</taxon>
        <taxon>Bacillati</taxon>
        <taxon>Bacillota</taxon>
        <taxon>Bacilli</taxon>
        <taxon>Bacillales</taxon>
        <taxon>Bacillaceae</taxon>
        <taxon>Gracilibacillus</taxon>
    </lineage>
</organism>
<reference evidence="1 2" key="1">
    <citation type="submission" date="2013-03" db="EMBL/GenBank/DDBJ databases">
        <title>Draft genome sequence of Gracibacillus halophilus YIM-C55.5, a moderately halophilic and thermophilic organism from the Xiaochaidamu salt lake.</title>
        <authorList>
            <person name="Sugumar T."/>
            <person name="Polireddy D.R."/>
            <person name="Antony A."/>
            <person name="Madhava Y.R."/>
            <person name="Sivakumar N."/>
        </authorList>
    </citation>
    <scope>NUCLEOTIDE SEQUENCE [LARGE SCALE GENOMIC DNA]</scope>
    <source>
        <strain evidence="1 2">YIM-C55.5</strain>
    </source>
</reference>
<protein>
    <recommendedName>
        <fullName evidence="3">Thiol-disulfide oxidoreductase</fullName>
    </recommendedName>
</protein>
<dbReference type="RefSeq" id="WP_003473296.1">
    <property type="nucleotide sequence ID" value="NZ_APML01000069.1"/>
</dbReference>
<dbReference type="EMBL" id="APML01000069">
    <property type="protein sequence ID" value="ENH95919.1"/>
    <property type="molecule type" value="Genomic_DNA"/>
</dbReference>
<dbReference type="PANTHER" id="PTHR33639">
    <property type="entry name" value="THIOL-DISULFIDE OXIDOREDUCTASE DCC"/>
    <property type="match status" value="1"/>
</dbReference>
<dbReference type="GO" id="GO:0015035">
    <property type="term" value="F:protein-disulfide reductase activity"/>
    <property type="evidence" value="ECO:0007669"/>
    <property type="project" value="InterPro"/>
</dbReference>
<proteinExistence type="predicted"/>
<gene>
    <name evidence="1" type="ORF">J416_13594</name>
</gene>
<dbReference type="Proteomes" id="UP000012283">
    <property type="component" value="Unassembled WGS sequence"/>
</dbReference>
<dbReference type="PATRIC" id="fig|1308866.3.peg.2747"/>
<dbReference type="eggNOG" id="COG3011">
    <property type="taxonomic scope" value="Bacteria"/>
</dbReference>
<keyword evidence="2" id="KW-1185">Reference proteome</keyword>
<dbReference type="OrthoDB" id="9785438at2"/>
<dbReference type="AlphaFoldDB" id="N4W9I4"/>
<dbReference type="Pfam" id="PF04134">
    <property type="entry name" value="DCC1-like"/>
    <property type="match status" value="1"/>
</dbReference>
<evidence type="ECO:0000313" key="1">
    <source>
        <dbReference type="EMBL" id="ENH95919.1"/>
    </source>
</evidence>
<evidence type="ECO:0000313" key="2">
    <source>
        <dbReference type="Proteomes" id="UP000012283"/>
    </source>
</evidence>
<comment type="caution">
    <text evidence="1">The sequence shown here is derived from an EMBL/GenBank/DDBJ whole genome shotgun (WGS) entry which is preliminary data.</text>
</comment>
<dbReference type="PANTHER" id="PTHR33639:SF2">
    <property type="entry name" value="DUF393 DOMAIN-CONTAINING PROTEIN"/>
    <property type="match status" value="1"/>
</dbReference>